<reference evidence="1" key="1">
    <citation type="submission" date="2013-12" db="EMBL/GenBank/DDBJ databases">
        <title>A Varibaculum cambriense genome reconstructed from a premature infant gut community with otherwise low bacterial novelty that shifts toward anaerobic metabolism during the third week of life.</title>
        <authorList>
            <person name="Brown C.T."/>
            <person name="Sharon I."/>
            <person name="Thomas B.C."/>
            <person name="Castelle C.J."/>
            <person name="Morowitz M.J."/>
            <person name="Banfield J.F."/>
        </authorList>
    </citation>
    <scope>NUCLEOTIDE SEQUENCE</scope>
</reference>
<dbReference type="EMBL" id="AZMM01007655">
    <property type="protein sequence ID" value="ETJ38214.1"/>
    <property type="molecule type" value="Genomic_DNA"/>
</dbReference>
<gene>
    <name evidence="1" type="ORF">Q604_UNBC07655G0002</name>
</gene>
<dbReference type="AlphaFoldDB" id="W1YAP4"/>
<name>W1YAP4_9ZZZZ</name>
<evidence type="ECO:0000313" key="1">
    <source>
        <dbReference type="EMBL" id="ETJ38214.1"/>
    </source>
</evidence>
<sequence length="27" mass="3232">PFSEREIVKEEARKILESRKDEIMIAN</sequence>
<protein>
    <submittedName>
        <fullName evidence="1">Uncharacterized protein</fullName>
    </submittedName>
</protein>
<comment type="caution">
    <text evidence="1">The sequence shown here is derived from an EMBL/GenBank/DDBJ whole genome shotgun (WGS) entry which is preliminary data.</text>
</comment>
<proteinExistence type="predicted"/>
<organism evidence="1">
    <name type="scientific">human gut metagenome</name>
    <dbReference type="NCBI Taxonomy" id="408170"/>
    <lineage>
        <taxon>unclassified sequences</taxon>
        <taxon>metagenomes</taxon>
        <taxon>organismal metagenomes</taxon>
    </lineage>
</organism>
<accession>W1YAP4</accession>
<feature type="non-terminal residue" evidence="1">
    <location>
        <position position="1"/>
    </location>
</feature>